<comment type="caution">
    <text evidence="2">The sequence shown here is derived from an EMBL/GenBank/DDBJ whole genome shotgun (WGS) entry which is preliminary data.</text>
</comment>
<reference evidence="2" key="1">
    <citation type="journal article" date="2021" name="bioRxiv">
        <title>Whole Genome Assembly and Annotation of Northern Wild Rice, Zizania palustris L., Supports a Whole Genome Duplication in the Zizania Genus.</title>
        <authorList>
            <person name="Haas M."/>
            <person name="Kono T."/>
            <person name="Macchietto M."/>
            <person name="Millas R."/>
            <person name="McGilp L."/>
            <person name="Shao M."/>
            <person name="Duquette J."/>
            <person name="Hirsch C.N."/>
            <person name="Kimball J."/>
        </authorList>
    </citation>
    <scope>NUCLEOTIDE SEQUENCE</scope>
    <source>
        <tissue evidence="2">Fresh leaf tissue</tissue>
    </source>
</reference>
<name>A0A8J5RKI5_ZIZPA</name>
<feature type="region of interest" description="Disordered" evidence="1">
    <location>
        <begin position="40"/>
        <end position="143"/>
    </location>
</feature>
<evidence type="ECO:0000313" key="3">
    <source>
        <dbReference type="Proteomes" id="UP000729402"/>
    </source>
</evidence>
<dbReference type="EMBL" id="JAAALK010000289">
    <property type="protein sequence ID" value="KAG8048547.1"/>
    <property type="molecule type" value="Genomic_DNA"/>
</dbReference>
<feature type="compositionally biased region" description="Basic residues" evidence="1">
    <location>
        <begin position="134"/>
        <end position="143"/>
    </location>
</feature>
<accession>A0A8J5RKI5</accession>
<keyword evidence="3" id="KW-1185">Reference proteome</keyword>
<feature type="compositionally biased region" description="Polar residues" evidence="1">
    <location>
        <begin position="96"/>
        <end position="105"/>
    </location>
</feature>
<evidence type="ECO:0000313" key="2">
    <source>
        <dbReference type="EMBL" id="KAG8048547.1"/>
    </source>
</evidence>
<feature type="region of interest" description="Disordered" evidence="1">
    <location>
        <begin position="1"/>
        <end position="25"/>
    </location>
</feature>
<evidence type="ECO:0000256" key="1">
    <source>
        <dbReference type="SAM" id="MobiDB-lite"/>
    </source>
</evidence>
<organism evidence="2 3">
    <name type="scientific">Zizania palustris</name>
    <name type="common">Northern wild rice</name>
    <dbReference type="NCBI Taxonomy" id="103762"/>
    <lineage>
        <taxon>Eukaryota</taxon>
        <taxon>Viridiplantae</taxon>
        <taxon>Streptophyta</taxon>
        <taxon>Embryophyta</taxon>
        <taxon>Tracheophyta</taxon>
        <taxon>Spermatophyta</taxon>
        <taxon>Magnoliopsida</taxon>
        <taxon>Liliopsida</taxon>
        <taxon>Poales</taxon>
        <taxon>Poaceae</taxon>
        <taxon>BOP clade</taxon>
        <taxon>Oryzoideae</taxon>
        <taxon>Oryzeae</taxon>
        <taxon>Zizaniinae</taxon>
        <taxon>Zizania</taxon>
    </lineage>
</organism>
<protein>
    <submittedName>
        <fullName evidence="2">Uncharacterized protein</fullName>
    </submittedName>
</protein>
<dbReference type="AlphaFoldDB" id="A0A8J5RKI5"/>
<dbReference type="Proteomes" id="UP000729402">
    <property type="component" value="Unassembled WGS sequence"/>
</dbReference>
<feature type="compositionally biased region" description="Low complexity" evidence="1">
    <location>
        <begin position="75"/>
        <end position="85"/>
    </location>
</feature>
<proteinExistence type="predicted"/>
<feature type="compositionally biased region" description="Low complexity" evidence="1">
    <location>
        <begin position="1"/>
        <end position="13"/>
    </location>
</feature>
<gene>
    <name evidence="2" type="ORF">GUJ93_ZPchr0009g1567</name>
</gene>
<reference evidence="2" key="2">
    <citation type="submission" date="2021-02" db="EMBL/GenBank/DDBJ databases">
        <authorList>
            <person name="Kimball J.A."/>
            <person name="Haas M.W."/>
            <person name="Macchietto M."/>
            <person name="Kono T."/>
            <person name="Duquette J."/>
            <person name="Shao M."/>
        </authorList>
    </citation>
    <scope>NUCLEOTIDE SEQUENCE</scope>
    <source>
        <tissue evidence="2">Fresh leaf tissue</tissue>
    </source>
</reference>
<feature type="compositionally biased region" description="Polar residues" evidence="1">
    <location>
        <begin position="40"/>
        <end position="55"/>
    </location>
</feature>
<sequence length="143" mass="14995">MASPSLPSSSASTHPPPQFTITLPPGATIAPIRLHVSASCSSGSTLPLAKRSTSAPPKLPGTALASSASPTWMNRRAAWLSSSSARPKKSRETAITAGSISQPWTERSGKKWSRTRAAEPAPKPRTAREGWGRRGGRVAKTSK</sequence>